<evidence type="ECO:0000256" key="1">
    <source>
        <dbReference type="ARBA" id="ARBA00022679"/>
    </source>
</evidence>
<evidence type="ECO:0000313" key="4">
    <source>
        <dbReference type="EMBL" id="NYD33088.1"/>
    </source>
</evidence>
<dbReference type="PANTHER" id="PTHR10605">
    <property type="entry name" value="HEPARAN SULFATE SULFOTRANSFERASE"/>
    <property type="match status" value="1"/>
</dbReference>
<feature type="domain" description="Sulfotransferase" evidence="3">
    <location>
        <begin position="42"/>
        <end position="243"/>
    </location>
</feature>
<dbReference type="AlphaFoldDB" id="A0A852RRB1"/>
<dbReference type="InterPro" id="IPR037359">
    <property type="entry name" value="NST/OST"/>
</dbReference>
<dbReference type="InterPro" id="IPR000863">
    <property type="entry name" value="Sulfotransferase_dom"/>
</dbReference>
<protein>
    <recommendedName>
        <fullName evidence="3">Sulfotransferase domain-containing protein</fullName>
    </recommendedName>
</protein>
<evidence type="ECO:0000256" key="2">
    <source>
        <dbReference type="ARBA" id="ARBA00023180"/>
    </source>
</evidence>
<evidence type="ECO:0000259" key="3">
    <source>
        <dbReference type="Pfam" id="PF00685"/>
    </source>
</evidence>
<name>A0A852RRB1_9ACTN</name>
<keyword evidence="2" id="KW-0325">Glycoprotein</keyword>
<gene>
    <name evidence="4" type="ORF">BJ958_004634</name>
</gene>
<organism evidence="4 5">
    <name type="scientific">Nocardioides kongjuensis</name>
    <dbReference type="NCBI Taxonomy" id="349522"/>
    <lineage>
        <taxon>Bacteria</taxon>
        <taxon>Bacillati</taxon>
        <taxon>Actinomycetota</taxon>
        <taxon>Actinomycetes</taxon>
        <taxon>Propionibacteriales</taxon>
        <taxon>Nocardioidaceae</taxon>
        <taxon>Nocardioides</taxon>
    </lineage>
</organism>
<dbReference type="RefSeq" id="WP_179729183.1">
    <property type="nucleotide sequence ID" value="NZ_BAABEF010000001.1"/>
</dbReference>
<comment type="caution">
    <text evidence="4">The sequence shown here is derived from an EMBL/GenBank/DDBJ whole genome shotgun (WGS) entry which is preliminary data.</text>
</comment>
<reference evidence="4 5" key="1">
    <citation type="submission" date="2020-07" db="EMBL/GenBank/DDBJ databases">
        <title>Sequencing the genomes of 1000 actinobacteria strains.</title>
        <authorList>
            <person name="Klenk H.-P."/>
        </authorList>
    </citation>
    <scope>NUCLEOTIDE SEQUENCE [LARGE SCALE GENOMIC DNA]</scope>
    <source>
        <strain evidence="4 5">DSM 19082</strain>
    </source>
</reference>
<keyword evidence="1" id="KW-0808">Transferase</keyword>
<dbReference type="Proteomes" id="UP000582231">
    <property type="component" value="Unassembled WGS sequence"/>
</dbReference>
<dbReference type="Pfam" id="PF00685">
    <property type="entry name" value="Sulfotransfer_1"/>
    <property type="match status" value="1"/>
</dbReference>
<sequence>MSGLRTVAGKARRRLPEPVVRAARALLLGWGWLTADLREEPGVIVVGAQRAGTTTLFRLLSEHPHLCRPTVDKGTGYFDDGYRHGRRWYRAHFPLRRPGRWRRTSFECSGYYLFHPLAAERIARDLPGVQVVAMVRDPVARAHSAHRHELARGFETLPFAEAVESEPARTAGVAARLAAEPGTLSFEHRHHAYLQRGEYAVQLHRFVEQLGPDRVHVVEADELFADPVPVYVDLQRRLGLPVHRPDEVGRWNERPGDPLPPDLEARLRGHFDDHDAALAELLGRVPSWRKESLR</sequence>
<proteinExistence type="predicted"/>
<dbReference type="InterPro" id="IPR027417">
    <property type="entry name" value="P-loop_NTPase"/>
</dbReference>
<dbReference type="SUPFAM" id="SSF52540">
    <property type="entry name" value="P-loop containing nucleoside triphosphate hydrolases"/>
    <property type="match status" value="1"/>
</dbReference>
<evidence type="ECO:0000313" key="5">
    <source>
        <dbReference type="Proteomes" id="UP000582231"/>
    </source>
</evidence>
<dbReference type="EMBL" id="JACCBF010000001">
    <property type="protein sequence ID" value="NYD33088.1"/>
    <property type="molecule type" value="Genomic_DNA"/>
</dbReference>
<dbReference type="Gene3D" id="3.40.50.300">
    <property type="entry name" value="P-loop containing nucleotide triphosphate hydrolases"/>
    <property type="match status" value="1"/>
</dbReference>
<keyword evidence="5" id="KW-1185">Reference proteome</keyword>
<dbReference type="PANTHER" id="PTHR10605:SF56">
    <property type="entry name" value="BIFUNCTIONAL HEPARAN SULFATE N-DEACETYLASE_N-SULFOTRANSFERASE"/>
    <property type="match status" value="1"/>
</dbReference>
<accession>A0A852RRB1</accession>
<dbReference type="GO" id="GO:0008146">
    <property type="term" value="F:sulfotransferase activity"/>
    <property type="evidence" value="ECO:0007669"/>
    <property type="project" value="InterPro"/>
</dbReference>